<keyword evidence="3" id="KW-1185">Reference proteome</keyword>
<protein>
    <submittedName>
        <fullName evidence="2">Uncharacterized protein</fullName>
    </submittedName>
</protein>
<accession>A0A163IZR9</accession>
<feature type="region of interest" description="Disordered" evidence="1">
    <location>
        <begin position="37"/>
        <end position="71"/>
    </location>
</feature>
<name>A0A163IZR9_ABSGL</name>
<dbReference type="Proteomes" id="UP000078561">
    <property type="component" value="Unassembled WGS sequence"/>
</dbReference>
<proteinExistence type="predicted"/>
<reference evidence="2" key="1">
    <citation type="submission" date="2016-04" db="EMBL/GenBank/DDBJ databases">
        <authorList>
            <person name="Evans L.H."/>
            <person name="Alamgir A."/>
            <person name="Owens N."/>
            <person name="Weber N.D."/>
            <person name="Virtaneva K."/>
            <person name="Barbian K."/>
            <person name="Babar A."/>
            <person name="Rosenke K."/>
        </authorList>
    </citation>
    <scope>NUCLEOTIDE SEQUENCE [LARGE SCALE GENOMIC DNA]</scope>
    <source>
        <strain evidence="2">CBS 101.48</strain>
    </source>
</reference>
<feature type="compositionally biased region" description="Low complexity" evidence="1">
    <location>
        <begin position="37"/>
        <end position="47"/>
    </location>
</feature>
<dbReference type="AlphaFoldDB" id="A0A163IZR9"/>
<evidence type="ECO:0000256" key="1">
    <source>
        <dbReference type="SAM" id="MobiDB-lite"/>
    </source>
</evidence>
<organism evidence="2">
    <name type="scientific">Absidia glauca</name>
    <name type="common">Pin mould</name>
    <dbReference type="NCBI Taxonomy" id="4829"/>
    <lineage>
        <taxon>Eukaryota</taxon>
        <taxon>Fungi</taxon>
        <taxon>Fungi incertae sedis</taxon>
        <taxon>Mucoromycota</taxon>
        <taxon>Mucoromycotina</taxon>
        <taxon>Mucoromycetes</taxon>
        <taxon>Mucorales</taxon>
        <taxon>Cunninghamellaceae</taxon>
        <taxon>Absidia</taxon>
    </lineage>
</organism>
<evidence type="ECO:0000313" key="2">
    <source>
        <dbReference type="EMBL" id="SAL96322.1"/>
    </source>
</evidence>
<dbReference type="InParanoid" id="A0A163IZR9"/>
<feature type="compositionally biased region" description="Basic and acidic residues" evidence="1">
    <location>
        <begin position="126"/>
        <end position="135"/>
    </location>
</feature>
<evidence type="ECO:0000313" key="3">
    <source>
        <dbReference type="Proteomes" id="UP000078561"/>
    </source>
</evidence>
<gene>
    <name evidence="2" type="primary">ABSGL_01718.1 scaffold 2091</name>
</gene>
<feature type="region of interest" description="Disordered" evidence="1">
    <location>
        <begin position="126"/>
        <end position="146"/>
    </location>
</feature>
<sequence length="146" mass="16339">MERLAGKAVYLYYAVRNGKRVPVNSPALNFINATANTANNNTANTNNDVPDNGAPDNDAPSSPIPNDGDQTRIYLDQANSMLFSLYHARSDIQRLSYIPSEDAEELVQDIRRVVQRYEDLKNQVLEERERERKGGDPGIQAKSKCV</sequence>
<dbReference type="EMBL" id="LT550921">
    <property type="protein sequence ID" value="SAL96322.1"/>
    <property type="molecule type" value="Genomic_DNA"/>
</dbReference>